<dbReference type="GO" id="GO:0015689">
    <property type="term" value="P:molybdate ion transport"/>
    <property type="evidence" value="ECO:0007669"/>
    <property type="project" value="TreeGrafter"/>
</dbReference>
<evidence type="ECO:0000313" key="1">
    <source>
        <dbReference type="EMBL" id="OBX47441.1"/>
    </source>
</evidence>
<organism evidence="1 2">
    <name type="scientific">Haemophilus haemolyticus</name>
    <dbReference type="NCBI Taxonomy" id="726"/>
    <lineage>
        <taxon>Bacteria</taxon>
        <taxon>Pseudomonadati</taxon>
        <taxon>Pseudomonadota</taxon>
        <taxon>Gammaproteobacteria</taxon>
        <taxon>Pasteurellales</taxon>
        <taxon>Pasteurellaceae</taxon>
        <taxon>Haemophilus</taxon>
    </lineage>
</organism>
<comment type="caution">
    <text evidence="1">The sequence shown here is derived from an EMBL/GenBank/DDBJ whole genome shotgun (WGS) entry which is preliminary data.</text>
</comment>
<dbReference type="SUPFAM" id="SSF53850">
    <property type="entry name" value="Periplasmic binding protein-like II"/>
    <property type="match status" value="1"/>
</dbReference>
<dbReference type="GO" id="GO:0030288">
    <property type="term" value="C:outer membrane-bounded periplasmic space"/>
    <property type="evidence" value="ECO:0007669"/>
    <property type="project" value="TreeGrafter"/>
</dbReference>
<evidence type="ECO:0000313" key="2">
    <source>
        <dbReference type="Proteomes" id="UP000092611"/>
    </source>
</evidence>
<dbReference type="PANTHER" id="PTHR30632:SF17">
    <property type="entry name" value="MOLYBDATE-BINDING PROTEIN MODA"/>
    <property type="match status" value="1"/>
</dbReference>
<gene>
    <name evidence="1" type="ORF">A9Z62_01445</name>
</gene>
<dbReference type="AlphaFoldDB" id="A0A1B8PFJ6"/>
<dbReference type="PANTHER" id="PTHR30632">
    <property type="entry name" value="MOLYBDATE-BINDING PERIPLASMIC PROTEIN"/>
    <property type="match status" value="1"/>
</dbReference>
<dbReference type="RefSeq" id="WP_065246254.1">
    <property type="nucleotide sequence ID" value="NZ_LZDL01000012.1"/>
</dbReference>
<dbReference type="GO" id="GO:0030973">
    <property type="term" value="F:molybdate ion binding"/>
    <property type="evidence" value="ECO:0007669"/>
    <property type="project" value="TreeGrafter"/>
</dbReference>
<reference evidence="1 2" key="1">
    <citation type="submission" date="2016-06" db="EMBL/GenBank/DDBJ databases">
        <title>Draft genome of Haemophilus haemolyticus CCUG 24149.</title>
        <authorList>
            <person name="Engstrom-Jakobsson H."/>
            <person name="Salva-Serra F."/>
            <person name="Thorell K."/>
            <person name="Gonzales-Siles L."/>
            <person name="Karlsson R."/>
            <person name="Boulund F."/>
            <person name="Engstrand L."/>
            <person name="Kristiansson E."/>
            <person name="Moore E."/>
        </authorList>
    </citation>
    <scope>NUCLEOTIDE SEQUENCE [LARGE SCALE GENOMIC DNA]</scope>
    <source>
        <strain evidence="1 2">CCUG 24149</strain>
    </source>
</reference>
<proteinExistence type="predicted"/>
<dbReference type="Proteomes" id="UP000092611">
    <property type="component" value="Unassembled WGS sequence"/>
</dbReference>
<dbReference type="EMBL" id="LZDL01000012">
    <property type="protein sequence ID" value="OBX47441.1"/>
    <property type="molecule type" value="Genomic_DNA"/>
</dbReference>
<protein>
    <submittedName>
        <fullName evidence="1">Molybdenum ABC transporter substrate-binding protein</fullName>
    </submittedName>
</protein>
<accession>A0A1B8PFJ6</accession>
<dbReference type="OrthoDB" id="516817at2"/>
<dbReference type="InterPro" id="IPR050682">
    <property type="entry name" value="ModA/WtpA"/>
</dbReference>
<dbReference type="Gene3D" id="3.40.190.10">
    <property type="entry name" value="Periplasmic binding protein-like II"/>
    <property type="match status" value="2"/>
</dbReference>
<name>A0A1B8PFJ6_HAEHA</name>
<dbReference type="Pfam" id="PF13531">
    <property type="entry name" value="SBP_bac_11"/>
    <property type="match status" value="1"/>
</dbReference>
<sequence length="259" mass="29241">MESITVFSAGSFQYALQELSDIFRQIHHVEIKAFCGPAGILRQQIEKGEKCDIFISANPENVFQLADSKTIYQKLTIAFNQLALTTLNLEQFRHKSIFELLFDCSLRLATSTPSCDPCGDYTWLLFDKIEQCFPGEGEALKRRALKLVGGNSSNIVPKGKIASHYLLLNGYADMMIGYAHYQLRSEVKPSRYDASINKNSSIGLNNQAFLTHMFPIEFEVKAEYVVALLNNVESAVKFFEFLCSNKAKDIIKNHGFLLE</sequence>